<dbReference type="PROSITE" id="PS00134">
    <property type="entry name" value="TRYPSIN_HIS"/>
    <property type="match status" value="1"/>
</dbReference>
<keyword evidence="1 3" id="KW-0732">Signal</keyword>
<dbReference type="AlphaFoldDB" id="A0A317DWR6"/>
<evidence type="ECO:0000256" key="2">
    <source>
        <dbReference type="SAM" id="MobiDB-lite"/>
    </source>
</evidence>
<dbReference type="Gene3D" id="2.40.10.10">
    <property type="entry name" value="Trypsin-like serine proteases"/>
    <property type="match status" value="2"/>
</dbReference>
<name>A0A317DWR6_9PROT</name>
<dbReference type="Proteomes" id="UP000246077">
    <property type="component" value="Unassembled WGS sequence"/>
</dbReference>
<dbReference type="GO" id="GO:0006508">
    <property type="term" value="P:proteolysis"/>
    <property type="evidence" value="ECO:0007669"/>
    <property type="project" value="InterPro"/>
</dbReference>
<evidence type="ECO:0000259" key="4">
    <source>
        <dbReference type="PROSITE" id="PS50240"/>
    </source>
</evidence>
<dbReference type="PANTHER" id="PTHR15462:SF8">
    <property type="entry name" value="SERINE PROTEASE"/>
    <property type="match status" value="1"/>
</dbReference>
<dbReference type="InterPro" id="IPR009003">
    <property type="entry name" value="Peptidase_S1_PA"/>
</dbReference>
<feature type="signal peptide" evidence="3">
    <location>
        <begin position="1"/>
        <end position="23"/>
    </location>
</feature>
<evidence type="ECO:0000313" key="5">
    <source>
        <dbReference type="EMBL" id="PWR19177.1"/>
    </source>
</evidence>
<evidence type="ECO:0000256" key="3">
    <source>
        <dbReference type="SAM" id="SignalP"/>
    </source>
</evidence>
<feature type="region of interest" description="Disordered" evidence="2">
    <location>
        <begin position="24"/>
        <end position="59"/>
    </location>
</feature>
<keyword evidence="6" id="KW-1185">Reference proteome</keyword>
<accession>A0A317DWR6</accession>
<dbReference type="RefSeq" id="WP_109922861.1">
    <property type="nucleotide sequence ID" value="NZ_QGLF01000005.1"/>
</dbReference>
<dbReference type="SUPFAM" id="SSF50494">
    <property type="entry name" value="Trypsin-like serine proteases"/>
    <property type="match status" value="1"/>
</dbReference>
<dbReference type="OrthoDB" id="267336at2"/>
<feature type="chain" id="PRO_5016245577" description="Peptidase S1 domain-containing protein" evidence="3">
    <location>
        <begin position="24"/>
        <end position="273"/>
    </location>
</feature>
<dbReference type="InterPro" id="IPR050966">
    <property type="entry name" value="Glutamyl_endopeptidase"/>
</dbReference>
<proteinExistence type="predicted"/>
<comment type="caution">
    <text evidence="5">The sequence shown here is derived from an EMBL/GenBank/DDBJ whole genome shotgun (WGS) entry which is preliminary data.</text>
</comment>
<dbReference type="InterPro" id="IPR001254">
    <property type="entry name" value="Trypsin_dom"/>
</dbReference>
<dbReference type="PROSITE" id="PS50240">
    <property type="entry name" value="TRYPSIN_DOM"/>
    <property type="match status" value="1"/>
</dbReference>
<dbReference type="Pfam" id="PF00089">
    <property type="entry name" value="Trypsin"/>
    <property type="match status" value="1"/>
</dbReference>
<gene>
    <name evidence="5" type="ORF">DKG75_19695</name>
</gene>
<organism evidence="5 6">
    <name type="scientific">Zavarzinia compransoris</name>
    <dbReference type="NCBI Taxonomy" id="1264899"/>
    <lineage>
        <taxon>Bacteria</taxon>
        <taxon>Pseudomonadati</taxon>
        <taxon>Pseudomonadota</taxon>
        <taxon>Alphaproteobacteria</taxon>
        <taxon>Rhodospirillales</taxon>
        <taxon>Zavarziniaceae</taxon>
        <taxon>Zavarzinia</taxon>
    </lineage>
</organism>
<reference evidence="6" key="1">
    <citation type="submission" date="2018-05" db="EMBL/GenBank/DDBJ databases">
        <title>Zavarzinia sp. HR-AS.</title>
        <authorList>
            <person name="Lee Y."/>
            <person name="Jeon C.O."/>
        </authorList>
    </citation>
    <scope>NUCLEOTIDE SEQUENCE [LARGE SCALE GENOMIC DNA]</scope>
    <source>
        <strain evidence="6">DSM 1231</strain>
    </source>
</reference>
<dbReference type="GO" id="GO:0004252">
    <property type="term" value="F:serine-type endopeptidase activity"/>
    <property type="evidence" value="ECO:0007669"/>
    <property type="project" value="InterPro"/>
</dbReference>
<protein>
    <recommendedName>
        <fullName evidence="4">Peptidase S1 domain-containing protein</fullName>
    </recommendedName>
</protein>
<dbReference type="EMBL" id="QGLF01000005">
    <property type="protein sequence ID" value="PWR19177.1"/>
    <property type="molecule type" value="Genomic_DNA"/>
</dbReference>
<sequence length="273" mass="28754">MLKTFARLCLVLLLCGQALPAGADDATPLPKRPGGAAPPAGKADPRNRQDGGRPAASLDGLPALPLSAIGLVELNSGFCTGTVIGRRTVLTAAHCVFNDYGNVSLPRRFLAGHGDDGNVARAKVVEAYVNPDFNLKRFEETSEIDGLDWAILELDKDIADATGTVAIAALDRRALKAYTGGAQGFVQIGYGEEDGDRVTIRTGCKVVEAWEDNTFGHDCGSVQGDSGGPDLALIDGRWQIIGIESAEIDTDRLEGVDMAVGSRAFAREAARHP</sequence>
<feature type="domain" description="Peptidase S1" evidence="4">
    <location>
        <begin position="49"/>
        <end position="273"/>
    </location>
</feature>
<dbReference type="InterPro" id="IPR043504">
    <property type="entry name" value="Peptidase_S1_PA_chymotrypsin"/>
</dbReference>
<dbReference type="InterPro" id="IPR018114">
    <property type="entry name" value="TRYPSIN_HIS"/>
</dbReference>
<dbReference type="SMART" id="SM00020">
    <property type="entry name" value="Tryp_SPc"/>
    <property type="match status" value="1"/>
</dbReference>
<dbReference type="PANTHER" id="PTHR15462">
    <property type="entry name" value="SERINE PROTEASE"/>
    <property type="match status" value="1"/>
</dbReference>
<evidence type="ECO:0000313" key="6">
    <source>
        <dbReference type="Proteomes" id="UP000246077"/>
    </source>
</evidence>
<evidence type="ECO:0000256" key="1">
    <source>
        <dbReference type="ARBA" id="ARBA00022729"/>
    </source>
</evidence>